<sequence length="347" mass="37752">MNDTVFPADEASQVTRALAALRDSTGIEGGILPHQGGGSVLLHIAGRALRYECAVRRKVDRYGLLPDLARRHGGGPKTLLISAPLSAEMAGRCRELGLEFIDTAGNAYLNDSGIYIYVTGRRGQEALRPARDTVASPAALRMMFAFLAAPALLNASYRDLATHAGISTGVIGKALDALQARGLIGTGPDGRRRILQPEQFLNEWASGYLGRLRPRLARYRFASADFDRWSPAQGHSAWGGEVGAAYLTKHLQPRTATIYLDMSDPALLASMVREFGLREQADGHVEVVEMFWHAPSFVEWFPTVPPHLIYADLLGSGDVRHVPVAQQLAGQIVERLQQAPELAGVRR</sequence>
<keyword evidence="2" id="KW-1185">Reference proteome</keyword>
<dbReference type="KEGG" id="masz:C9I28_00245"/>
<gene>
    <name evidence="1" type="ORF">C9I28_00245</name>
</gene>
<dbReference type="AlphaFoldDB" id="A0A2R4C417"/>
<dbReference type="Pfam" id="PF09952">
    <property type="entry name" value="AbiEi_2"/>
    <property type="match status" value="1"/>
</dbReference>
<dbReference type="OrthoDB" id="6630012at2"/>
<accession>A0A2R4C417</accession>
<evidence type="ECO:0000313" key="1">
    <source>
        <dbReference type="EMBL" id="AVR94311.1"/>
    </source>
</evidence>
<proteinExistence type="predicted"/>
<dbReference type="EMBL" id="CP028324">
    <property type="protein sequence ID" value="AVR94311.1"/>
    <property type="molecule type" value="Genomic_DNA"/>
</dbReference>
<protein>
    <submittedName>
        <fullName evidence="1">Uncharacterized protein</fullName>
    </submittedName>
</protein>
<evidence type="ECO:0000313" key="2">
    <source>
        <dbReference type="Proteomes" id="UP000240505"/>
    </source>
</evidence>
<organism evidence="1 2">
    <name type="scientific">Pseudoduganella armeniaca</name>
    <dbReference type="NCBI Taxonomy" id="2072590"/>
    <lineage>
        <taxon>Bacteria</taxon>
        <taxon>Pseudomonadati</taxon>
        <taxon>Pseudomonadota</taxon>
        <taxon>Betaproteobacteria</taxon>
        <taxon>Burkholderiales</taxon>
        <taxon>Oxalobacteraceae</taxon>
        <taxon>Telluria group</taxon>
        <taxon>Pseudoduganella</taxon>
    </lineage>
</organism>
<reference evidence="1 2" key="1">
    <citation type="submission" date="2018-03" db="EMBL/GenBank/DDBJ databases">
        <title>Massilia armeniaca sp. nov., isolated from desert soil.</title>
        <authorList>
            <person name="Huang H."/>
            <person name="Ren M."/>
        </authorList>
    </citation>
    <scope>NUCLEOTIDE SEQUENCE [LARGE SCALE GENOMIC DNA]</scope>
    <source>
        <strain evidence="1 2">ZMN-3</strain>
    </source>
</reference>
<dbReference type="RefSeq" id="WP_107139662.1">
    <property type="nucleotide sequence ID" value="NZ_CP028324.1"/>
</dbReference>
<dbReference type="Proteomes" id="UP000240505">
    <property type="component" value="Chromosome"/>
</dbReference>
<name>A0A2R4C417_9BURK</name>
<dbReference type="InterPro" id="IPR019238">
    <property type="entry name" value="AbiEi_2"/>
</dbReference>